<dbReference type="GO" id="GO:0048544">
    <property type="term" value="P:recognition of pollen"/>
    <property type="evidence" value="ECO:0007669"/>
    <property type="project" value="InterPro"/>
</dbReference>
<dbReference type="SUPFAM" id="SSF51110">
    <property type="entry name" value="alpha-D-mannose-specific plant lectins"/>
    <property type="match status" value="2"/>
</dbReference>
<keyword evidence="4" id="KW-0732">Signal</keyword>
<dbReference type="InterPro" id="IPR001480">
    <property type="entry name" value="Bulb-type_lectin_dom"/>
</dbReference>
<keyword evidence="7" id="KW-1015">Disulfide bond</keyword>
<dbReference type="InterPro" id="IPR036426">
    <property type="entry name" value="Bulb-type_lectin_dom_sf"/>
</dbReference>
<dbReference type="PROSITE" id="PS00108">
    <property type="entry name" value="PROTEIN_KINASE_ST"/>
    <property type="match status" value="1"/>
</dbReference>
<dbReference type="PROSITE" id="PS50011">
    <property type="entry name" value="PROTEIN_KINASE_DOM"/>
    <property type="match status" value="1"/>
</dbReference>
<accession>A0A6V7NL47</accession>
<dbReference type="EMBL" id="LR862139">
    <property type="protein sequence ID" value="CAD1819300.1"/>
    <property type="molecule type" value="Genomic_DNA"/>
</dbReference>
<keyword evidence="3" id="KW-0812">Transmembrane</keyword>
<evidence type="ECO:0000256" key="1">
    <source>
        <dbReference type="ARBA" id="ARBA00004479"/>
    </source>
</evidence>
<keyword evidence="5" id="KW-1133">Transmembrane helix</keyword>
<dbReference type="FunFam" id="1.10.510.10:FF:000227">
    <property type="entry name" value="Serine/threonine-protein kinase"/>
    <property type="match status" value="1"/>
</dbReference>
<dbReference type="PANTHER" id="PTHR47974:SF19">
    <property type="entry name" value="RECEPTOR-LIKE SERINE_THREONINE-PROTEIN KINASE"/>
    <property type="match status" value="1"/>
</dbReference>
<dbReference type="GO" id="GO:0004674">
    <property type="term" value="F:protein serine/threonine kinase activity"/>
    <property type="evidence" value="ECO:0007669"/>
    <property type="project" value="UniProtKB-EC"/>
</dbReference>
<dbReference type="InterPro" id="IPR000858">
    <property type="entry name" value="S_locus_glycoprot_dom"/>
</dbReference>
<evidence type="ECO:0000256" key="10">
    <source>
        <dbReference type="ARBA" id="ARBA00048679"/>
    </source>
</evidence>
<dbReference type="PANTHER" id="PTHR47974">
    <property type="entry name" value="OS07G0415500 PROTEIN"/>
    <property type="match status" value="1"/>
</dbReference>
<dbReference type="InterPro" id="IPR008271">
    <property type="entry name" value="Ser/Thr_kinase_AS"/>
</dbReference>
<protein>
    <recommendedName>
        <fullName evidence="2">non-specific serine/threonine protein kinase</fullName>
        <ecNumber evidence="2">2.7.11.1</ecNumber>
    </recommendedName>
</protein>
<evidence type="ECO:0000256" key="5">
    <source>
        <dbReference type="ARBA" id="ARBA00022989"/>
    </source>
</evidence>
<evidence type="ECO:0000256" key="8">
    <source>
        <dbReference type="ARBA" id="ARBA00023170"/>
    </source>
</evidence>
<dbReference type="AlphaFoldDB" id="A0A6V7NL47"/>
<keyword evidence="8" id="KW-0675">Receptor</keyword>
<name>A0A6V7NL47_ANACO</name>
<dbReference type="SUPFAM" id="SSF56112">
    <property type="entry name" value="Protein kinase-like (PK-like)"/>
    <property type="match status" value="1"/>
</dbReference>
<dbReference type="InterPro" id="IPR011009">
    <property type="entry name" value="Kinase-like_dom_sf"/>
</dbReference>
<evidence type="ECO:0000256" key="7">
    <source>
        <dbReference type="ARBA" id="ARBA00023157"/>
    </source>
</evidence>
<dbReference type="Gene3D" id="1.10.510.10">
    <property type="entry name" value="Transferase(Phosphotransferase) domain 1"/>
    <property type="match status" value="1"/>
</dbReference>
<dbReference type="InterPro" id="IPR000719">
    <property type="entry name" value="Prot_kinase_dom"/>
</dbReference>
<evidence type="ECO:0000256" key="3">
    <source>
        <dbReference type="ARBA" id="ARBA00022692"/>
    </source>
</evidence>
<organism evidence="12">
    <name type="scientific">Ananas comosus var. bracteatus</name>
    <name type="common">red pineapple</name>
    <dbReference type="NCBI Taxonomy" id="296719"/>
    <lineage>
        <taxon>Eukaryota</taxon>
        <taxon>Viridiplantae</taxon>
        <taxon>Streptophyta</taxon>
        <taxon>Embryophyta</taxon>
        <taxon>Tracheophyta</taxon>
        <taxon>Spermatophyta</taxon>
        <taxon>Magnoliopsida</taxon>
        <taxon>Liliopsida</taxon>
        <taxon>Poales</taxon>
        <taxon>Bromeliaceae</taxon>
        <taxon>Bromelioideae</taxon>
        <taxon>Ananas</taxon>
    </lineage>
</organism>
<proteinExistence type="predicted"/>
<dbReference type="SMART" id="SM00220">
    <property type="entry name" value="S_TKc"/>
    <property type="match status" value="1"/>
</dbReference>
<comment type="catalytic activity">
    <reaction evidence="10">
        <text>L-seryl-[protein] + ATP = O-phospho-L-seryl-[protein] + ADP + H(+)</text>
        <dbReference type="Rhea" id="RHEA:17989"/>
        <dbReference type="Rhea" id="RHEA-COMP:9863"/>
        <dbReference type="Rhea" id="RHEA-COMP:11604"/>
        <dbReference type="ChEBI" id="CHEBI:15378"/>
        <dbReference type="ChEBI" id="CHEBI:29999"/>
        <dbReference type="ChEBI" id="CHEBI:30616"/>
        <dbReference type="ChEBI" id="CHEBI:83421"/>
        <dbReference type="ChEBI" id="CHEBI:456216"/>
        <dbReference type="EC" id="2.7.11.1"/>
    </reaction>
</comment>
<comment type="catalytic activity">
    <reaction evidence="9">
        <text>L-threonyl-[protein] + ATP = O-phospho-L-threonyl-[protein] + ADP + H(+)</text>
        <dbReference type="Rhea" id="RHEA:46608"/>
        <dbReference type="Rhea" id="RHEA-COMP:11060"/>
        <dbReference type="Rhea" id="RHEA-COMP:11605"/>
        <dbReference type="ChEBI" id="CHEBI:15378"/>
        <dbReference type="ChEBI" id="CHEBI:30013"/>
        <dbReference type="ChEBI" id="CHEBI:30616"/>
        <dbReference type="ChEBI" id="CHEBI:61977"/>
        <dbReference type="ChEBI" id="CHEBI:456216"/>
        <dbReference type="EC" id="2.7.11.1"/>
    </reaction>
</comment>
<dbReference type="CDD" id="cd14066">
    <property type="entry name" value="STKc_IRAK"/>
    <property type="match status" value="1"/>
</dbReference>
<evidence type="ECO:0000256" key="2">
    <source>
        <dbReference type="ARBA" id="ARBA00012513"/>
    </source>
</evidence>
<evidence type="ECO:0000313" key="12">
    <source>
        <dbReference type="EMBL" id="CAD1819300.1"/>
    </source>
</evidence>
<keyword evidence="6" id="KW-0472">Membrane</keyword>
<dbReference type="Pfam" id="PF01453">
    <property type="entry name" value="B_lectin"/>
    <property type="match status" value="1"/>
</dbReference>
<feature type="domain" description="Protein kinase" evidence="11">
    <location>
        <begin position="177"/>
        <end position="450"/>
    </location>
</feature>
<dbReference type="GO" id="GO:0005524">
    <property type="term" value="F:ATP binding"/>
    <property type="evidence" value="ECO:0007669"/>
    <property type="project" value="InterPro"/>
</dbReference>
<dbReference type="Pfam" id="PF00954">
    <property type="entry name" value="S_locus_glycop"/>
    <property type="match status" value="1"/>
</dbReference>
<dbReference type="EC" id="2.7.11.1" evidence="2"/>
<evidence type="ECO:0000256" key="6">
    <source>
        <dbReference type="ARBA" id="ARBA00023136"/>
    </source>
</evidence>
<sequence>MQVNSSIIWQSFDHPGDTWMPGGWLGFNKITGEYQSITCWENPENPARGPFSESLDPDGSDQYVLLYNGSQVYWSGGLWNGQYFSSVPETARHTMFNFTFIDDRERKYATYTMTDSSVITRFVVESSGLGQQLLWLSNRQEWQPVFTQPLSHCDVPSVCGPFGLCDLESPSLCRCPRELLREAWWRRLWSVFKGALPDSTQVAVKKLEGSRQGEKQFQAEVLTLGAIQHINLLRLRGFCCERSQRLLVYEFMPHGSLDSVLFKKDSDIMLSWNMRYRIVLGIARGLAYLHEKCRECIIHCDIKPDNILLDADFKAKVADFGMAKLIGRDFSRVLTTMRGTIGYLAPEWISGLPISPKVDVYSFGMMLFEIISGQRNSTYFEEGSKFYYPSWAAQKVIEGDEKCLLDSRLGGEADLEEVKRASRVACWCIQDAEMDRPTMGQVVQILEGVLEVNVPRIPRSLQHLMEDQISHMYDDVSSVAEQGASESSQGAYK</sequence>
<gene>
    <name evidence="12" type="ORF">CB5_LOCUS2511</name>
</gene>
<evidence type="ECO:0000259" key="11">
    <source>
        <dbReference type="PROSITE" id="PS50011"/>
    </source>
</evidence>
<dbReference type="GO" id="GO:0051707">
    <property type="term" value="P:response to other organism"/>
    <property type="evidence" value="ECO:0007669"/>
    <property type="project" value="UniProtKB-ARBA"/>
</dbReference>
<comment type="subcellular location">
    <subcellularLocation>
        <location evidence="1">Membrane</location>
        <topology evidence="1">Single-pass type I membrane protein</topology>
    </subcellularLocation>
</comment>
<reference evidence="12" key="1">
    <citation type="submission" date="2020-07" db="EMBL/GenBank/DDBJ databases">
        <authorList>
            <person name="Lin J."/>
        </authorList>
    </citation>
    <scope>NUCLEOTIDE SEQUENCE</scope>
</reference>
<evidence type="ECO:0000256" key="9">
    <source>
        <dbReference type="ARBA" id="ARBA00047899"/>
    </source>
</evidence>
<dbReference type="Pfam" id="PF00069">
    <property type="entry name" value="Pkinase"/>
    <property type="match status" value="1"/>
</dbReference>
<dbReference type="Gene3D" id="3.30.200.20">
    <property type="entry name" value="Phosphorylase Kinase, domain 1"/>
    <property type="match status" value="1"/>
</dbReference>
<dbReference type="GO" id="GO:0016020">
    <property type="term" value="C:membrane"/>
    <property type="evidence" value="ECO:0007669"/>
    <property type="project" value="UniProtKB-SubCell"/>
</dbReference>
<evidence type="ECO:0000256" key="4">
    <source>
        <dbReference type="ARBA" id="ARBA00022729"/>
    </source>
</evidence>